<accession>A0AAV4SJ18</accession>
<protein>
    <submittedName>
        <fullName evidence="1">Uncharacterized protein</fullName>
    </submittedName>
</protein>
<comment type="caution">
    <text evidence="1">The sequence shown here is derived from an EMBL/GenBank/DDBJ whole genome shotgun (WGS) entry which is preliminary data.</text>
</comment>
<sequence length="99" mass="11109">MAKHSEGERKCGKQRDLLFAWSAVCFTFGDLFRKSGGSLFQNKQAPFFFVGKSEGLYVITGHDIALRRRHPPLPALRPHIIGIDSSLSLTAHPRAQLQF</sequence>
<dbReference type="Proteomes" id="UP001054837">
    <property type="component" value="Unassembled WGS sequence"/>
</dbReference>
<gene>
    <name evidence="1" type="ORF">CDAR_35571</name>
</gene>
<keyword evidence="2" id="KW-1185">Reference proteome</keyword>
<dbReference type="AlphaFoldDB" id="A0AAV4SJ18"/>
<evidence type="ECO:0000313" key="2">
    <source>
        <dbReference type="Proteomes" id="UP001054837"/>
    </source>
</evidence>
<dbReference type="EMBL" id="BPLQ01008057">
    <property type="protein sequence ID" value="GIY34408.1"/>
    <property type="molecule type" value="Genomic_DNA"/>
</dbReference>
<evidence type="ECO:0000313" key="1">
    <source>
        <dbReference type="EMBL" id="GIY34408.1"/>
    </source>
</evidence>
<reference evidence="1 2" key="1">
    <citation type="submission" date="2021-06" db="EMBL/GenBank/DDBJ databases">
        <title>Caerostris darwini draft genome.</title>
        <authorList>
            <person name="Kono N."/>
            <person name="Arakawa K."/>
        </authorList>
    </citation>
    <scope>NUCLEOTIDE SEQUENCE [LARGE SCALE GENOMIC DNA]</scope>
</reference>
<proteinExistence type="predicted"/>
<name>A0AAV4SJ18_9ARAC</name>
<organism evidence="1 2">
    <name type="scientific">Caerostris darwini</name>
    <dbReference type="NCBI Taxonomy" id="1538125"/>
    <lineage>
        <taxon>Eukaryota</taxon>
        <taxon>Metazoa</taxon>
        <taxon>Ecdysozoa</taxon>
        <taxon>Arthropoda</taxon>
        <taxon>Chelicerata</taxon>
        <taxon>Arachnida</taxon>
        <taxon>Araneae</taxon>
        <taxon>Araneomorphae</taxon>
        <taxon>Entelegynae</taxon>
        <taxon>Araneoidea</taxon>
        <taxon>Araneidae</taxon>
        <taxon>Caerostris</taxon>
    </lineage>
</organism>